<accession>A0A6M3IZG8</accession>
<proteinExistence type="predicted"/>
<protein>
    <submittedName>
        <fullName evidence="1">Uncharacterized protein</fullName>
    </submittedName>
</protein>
<organism evidence="1">
    <name type="scientific">viral metagenome</name>
    <dbReference type="NCBI Taxonomy" id="1070528"/>
    <lineage>
        <taxon>unclassified sequences</taxon>
        <taxon>metagenomes</taxon>
        <taxon>organismal metagenomes</taxon>
    </lineage>
</organism>
<name>A0A6M3IZG8_9ZZZZ</name>
<dbReference type="EMBL" id="MT141459">
    <property type="protein sequence ID" value="QJA62022.1"/>
    <property type="molecule type" value="Genomic_DNA"/>
</dbReference>
<dbReference type="AlphaFoldDB" id="A0A6M3IZG8"/>
<evidence type="ECO:0000313" key="1">
    <source>
        <dbReference type="EMBL" id="QJA62022.1"/>
    </source>
</evidence>
<sequence length="51" mass="5875">MSKRYEEVNKILIELTDVMGFTGQGKQVDAFLKARKELEDLIDKEKEESNG</sequence>
<reference evidence="1" key="1">
    <citation type="submission" date="2020-03" db="EMBL/GenBank/DDBJ databases">
        <title>The deep terrestrial virosphere.</title>
        <authorList>
            <person name="Holmfeldt K."/>
            <person name="Nilsson E."/>
            <person name="Simone D."/>
            <person name="Lopez-Fernandez M."/>
            <person name="Wu X."/>
            <person name="de Brujin I."/>
            <person name="Lundin D."/>
            <person name="Andersson A."/>
            <person name="Bertilsson S."/>
            <person name="Dopson M."/>
        </authorList>
    </citation>
    <scope>NUCLEOTIDE SEQUENCE</scope>
    <source>
        <strain evidence="1">MM415B00842</strain>
    </source>
</reference>
<gene>
    <name evidence="1" type="ORF">MM415B00842_0043</name>
</gene>